<keyword evidence="2" id="KW-1185">Reference proteome</keyword>
<reference evidence="2" key="1">
    <citation type="journal article" date="2019" name="Int. J. Syst. Evol. Microbiol.">
        <title>The Global Catalogue of Microorganisms (GCM) 10K type strain sequencing project: providing services to taxonomists for standard genome sequencing and annotation.</title>
        <authorList>
            <consortium name="The Broad Institute Genomics Platform"/>
            <consortium name="The Broad Institute Genome Sequencing Center for Infectious Disease"/>
            <person name="Wu L."/>
            <person name="Ma J."/>
        </authorList>
    </citation>
    <scope>NUCLEOTIDE SEQUENCE [LARGE SCALE GENOMIC DNA]</scope>
    <source>
        <strain evidence="2">CCUG 49584</strain>
    </source>
</reference>
<evidence type="ECO:0000313" key="2">
    <source>
        <dbReference type="Proteomes" id="UP001597263"/>
    </source>
</evidence>
<proteinExistence type="predicted"/>
<dbReference type="RefSeq" id="WP_289388262.1">
    <property type="nucleotide sequence ID" value="NZ_JAUCBM010000010.1"/>
</dbReference>
<evidence type="ECO:0000313" key="1">
    <source>
        <dbReference type="EMBL" id="MFD1225861.1"/>
    </source>
</evidence>
<sequence>MNNRAPKINLGEIPDTSFFRKLPNGSWTYFKRESDEPEAGAELYSWDDNKYRDASEYNNMLPMSPLIRNHVKFIKAPIISPVPIKISDRTSKAKKNKACVLMHDWMSIFYREWFFKLQAPGTDKAWAQSRLLALHSANYFEPLNIQDAFYSLTNRSERIIKNYTKYKSTSDFNNDMKAISCDLTQPHAHGSPPVEWEIEILNKIKLLAKALAFASEFFKEFNKFGRELADRENKVGTRNRKSKHQFTAETLSPKLLGDKNEFEITRHERIKLAEISKVNPADFIWTAEHERPYYELINICAKAANDEPITEITEDAVRVLHKWVRGQLSYTDPIVDLEFKRAVWSTLFGTPTFHGFVTLHILTIVHYLKIDCVLSYQID</sequence>
<accession>A0ABW3UZV2</accession>
<comment type="caution">
    <text evidence="1">The sequence shown here is derived from an EMBL/GenBank/DDBJ whole genome shotgun (WGS) entry which is preliminary data.</text>
</comment>
<gene>
    <name evidence="1" type="ORF">ACFQ35_01500</name>
</gene>
<name>A0ABW3UZV2_9HYPH</name>
<evidence type="ECO:0008006" key="3">
    <source>
        <dbReference type="Google" id="ProtNLM"/>
    </source>
</evidence>
<organism evidence="1 2">
    <name type="scientific">Pseudochrobactrum kiredjianiae</name>
    <dbReference type="NCBI Taxonomy" id="386305"/>
    <lineage>
        <taxon>Bacteria</taxon>
        <taxon>Pseudomonadati</taxon>
        <taxon>Pseudomonadota</taxon>
        <taxon>Alphaproteobacteria</taxon>
        <taxon>Hyphomicrobiales</taxon>
        <taxon>Brucellaceae</taxon>
        <taxon>Pseudochrobactrum</taxon>
    </lineage>
</organism>
<protein>
    <recommendedName>
        <fullName evidence="3">Integrase</fullName>
    </recommendedName>
</protein>
<dbReference type="EMBL" id="JBHTMA010000004">
    <property type="protein sequence ID" value="MFD1225861.1"/>
    <property type="molecule type" value="Genomic_DNA"/>
</dbReference>
<dbReference type="Proteomes" id="UP001597263">
    <property type="component" value="Unassembled WGS sequence"/>
</dbReference>